<dbReference type="Proteomes" id="UP000751190">
    <property type="component" value="Unassembled WGS sequence"/>
</dbReference>
<organism evidence="1 2">
    <name type="scientific">Diacronema lutheri</name>
    <name type="common">Unicellular marine alga</name>
    <name type="synonym">Monochrysis lutheri</name>
    <dbReference type="NCBI Taxonomy" id="2081491"/>
    <lineage>
        <taxon>Eukaryota</taxon>
        <taxon>Haptista</taxon>
        <taxon>Haptophyta</taxon>
        <taxon>Pavlovophyceae</taxon>
        <taxon>Pavlovales</taxon>
        <taxon>Pavlovaceae</taxon>
        <taxon>Diacronema</taxon>
    </lineage>
</organism>
<protein>
    <submittedName>
        <fullName evidence="1">Uncharacterized protein</fullName>
    </submittedName>
</protein>
<proteinExistence type="predicted"/>
<evidence type="ECO:0000313" key="1">
    <source>
        <dbReference type="EMBL" id="KAG8465080.1"/>
    </source>
</evidence>
<dbReference type="AlphaFoldDB" id="A0A8J6CCR6"/>
<sequence length="265" mass="28785">MDALDELYRNLFAGERSAGELCALIDRIGGGQSLCALDPAEAELLRARQHELALVGIVSGRATGYVCADAAAFEAHQQRKNRARVDFHRRLQVELEARLGALLAAPAPVRDALDLGRGLEQLRAFLVEHHVSAAPLLQGLRTALRYQLRTRARVLWILDDAALLNVGHARSLEQAVRALRSLGMWLAPPSALLEGGGLQRTQRCWSLLCGVWTRSQVRSIAAAIEAGAHSTVAPAGRIATTTEGADEAAVLRRDANPMRDWCEVL</sequence>
<accession>A0A8J6CCR6</accession>
<evidence type="ECO:0000313" key="2">
    <source>
        <dbReference type="Proteomes" id="UP000751190"/>
    </source>
</evidence>
<dbReference type="OrthoDB" id="10557287at2759"/>
<reference evidence="1" key="1">
    <citation type="submission" date="2021-05" db="EMBL/GenBank/DDBJ databases">
        <title>The genome of the haptophyte Pavlova lutheri (Diacronema luteri, Pavlovales) - a model for lipid biosynthesis in eukaryotic algae.</title>
        <authorList>
            <person name="Hulatt C.J."/>
            <person name="Posewitz M.C."/>
        </authorList>
    </citation>
    <scope>NUCLEOTIDE SEQUENCE</scope>
    <source>
        <strain evidence="1">NIVA-4/92</strain>
    </source>
</reference>
<gene>
    <name evidence="1" type="ORF">KFE25_012443</name>
</gene>
<comment type="caution">
    <text evidence="1">The sequence shown here is derived from an EMBL/GenBank/DDBJ whole genome shotgun (WGS) entry which is preliminary data.</text>
</comment>
<keyword evidence="2" id="KW-1185">Reference proteome</keyword>
<dbReference type="EMBL" id="JAGTXO010000011">
    <property type="protein sequence ID" value="KAG8465080.1"/>
    <property type="molecule type" value="Genomic_DNA"/>
</dbReference>
<name>A0A8J6CCR6_DIALT</name>